<evidence type="ECO:0000256" key="4">
    <source>
        <dbReference type="ARBA" id="ARBA00022771"/>
    </source>
</evidence>
<keyword evidence="4 8" id="KW-0863">Zinc-finger</keyword>
<dbReference type="GO" id="GO:0008270">
    <property type="term" value="F:zinc ion binding"/>
    <property type="evidence" value="ECO:0007669"/>
    <property type="project" value="UniProtKB-KW"/>
</dbReference>
<feature type="region of interest" description="Disordered" evidence="9">
    <location>
        <begin position="127"/>
        <end position="201"/>
    </location>
</feature>
<evidence type="ECO:0000256" key="5">
    <source>
        <dbReference type="ARBA" id="ARBA00022833"/>
    </source>
</evidence>
<dbReference type="PROSITE" id="PS01358">
    <property type="entry name" value="ZF_RANBP2_1"/>
    <property type="match status" value="2"/>
</dbReference>
<dbReference type="GO" id="GO:0003723">
    <property type="term" value="F:RNA binding"/>
    <property type="evidence" value="ECO:0007669"/>
    <property type="project" value="UniProtKB-KW"/>
</dbReference>
<evidence type="ECO:0000256" key="7">
    <source>
        <dbReference type="ARBA" id="ARBA00023242"/>
    </source>
</evidence>
<keyword evidence="11" id="KW-1185">Reference proteome</keyword>
<dbReference type="PANTHER" id="PTHR12999">
    <property type="entry name" value="ZINC FINGER RAN-BINDING DOMAIN-CONTAINING PROTEIN 2 ZRANB2-RELATED"/>
    <property type="match status" value="1"/>
</dbReference>
<organism evidence="11 12">
    <name type="scientific">Meloidogyne floridensis</name>
    <dbReference type="NCBI Taxonomy" id="298350"/>
    <lineage>
        <taxon>Eukaryota</taxon>
        <taxon>Metazoa</taxon>
        <taxon>Ecdysozoa</taxon>
        <taxon>Nematoda</taxon>
        <taxon>Chromadorea</taxon>
        <taxon>Rhabditida</taxon>
        <taxon>Tylenchina</taxon>
        <taxon>Tylenchomorpha</taxon>
        <taxon>Tylenchoidea</taxon>
        <taxon>Meloidogynidae</taxon>
        <taxon>Meloidogyninae</taxon>
        <taxon>Meloidogyne</taxon>
    </lineage>
</organism>
<feature type="region of interest" description="Disordered" evidence="9">
    <location>
        <begin position="301"/>
        <end position="337"/>
    </location>
</feature>
<dbReference type="InterPro" id="IPR036443">
    <property type="entry name" value="Znf_RanBP2_sf"/>
</dbReference>
<keyword evidence="2" id="KW-0479">Metal-binding</keyword>
<keyword evidence="3" id="KW-0677">Repeat</keyword>
<evidence type="ECO:0000313" key="12">
    <source>
        <dbReference type="WBParaSite" id="scf7180000423582.g11343"/>
    </source>
</evidence>
<dbReference type="InterPro" id="IPR001876">
    <property type="entry name" value="Znf_RanBP2"/>
</dbReference>
<protein>
    <submittedName>
        <fullName evidence="12">RanBP2-type domain-containing protein</fullName>
    </submittedName>
</protein>
<dbReference type="SUPFAM" id="SSF90209">
    <property type="entry name" value="Ran binding protein zinc finger-like"/>
    <property type="match status" value="2"/>
</dbReference>
<dbReference type="SMART" id="SM00547">
    <property type="entry name" value="ZnF_RBZ"/>
    <property type="match status" value="2"/>
</dbReference>
<dbReference type="FunFam" id="4.10.1060.10:FF:000004">
    <property type="entry name" value="Zinc finger Ran-binding domain-containing protein 2"/>
    <property type="match status" value="1"/>
</dbReference>
<feature type="domain" description="RanBP2-type" evidence="10">
    <location>
        <begin position="14"/>
        <end position="45"/>
    </location>
</feature>
<keyword evidence="7" id="KW-0539">Nucleus</keyword>
<dbReference type="WBParaSite" id="scf7180000423582.g11343">
    <property type="protein sequence ID" value="scf7180000423582.g11343"/>
    <property type="gene ID" value="scf7180000423582.g11343"/>
</dbReference>
<feature type="compositionally biased region" description="Polar residues" evidence="9">
    <location>
        <begin position="304"/>
        <end position="327"/>
    </location>
</feature>
<evidence type="ECO:0000256" key="2">
    <source>
        <dbReference type="ARBA" id="ARBA00022723"/>
    </source>
</evidence>
<dbReference type="Gene3D" id="4.10.1060.10">
    <property type="entry name" value="Zinc finger, RanBP2-type"/>
    <property type="match status" value="2"/>
</dbReference>
<evidence type="ECO:0000256" key="3">
    <source>
        <dbReference type="ARBA" id="ARBA00022737"/>
    </source>
</evidence>
<sequence>MNDNDKNRPRPVLKEGEWACVDAKCAFINGEKRNTCQKCGKAKPRAKQRVGKEIGKEAAEKSKGLFAAEDWVCSKCGNVNWARRHMCNICNAPKLADLEVRTGYGGGYMDREDVEYIERDDADEEFDEFGRKKRRSKKDASSSNAMNDDESQNSFETEIVSSEVVKEEKVEKFEEKKEQEEETVDDEEDEDDEGGDLDKYDLTADMELTTFKDNLEILRKKMVIESRRDSMKKTNEQTARDSDSVDSSDCSCSCSGGDCSCIDSEEDERKDELESKRIKLESERAISLSLVMDADLNFKDFSKSTDPSNSSQSTTGMLLDGSSIQKDGSSESGGSKSHFLSISYYQRFFDVDEET</sequence>
<feature type="region of interest" description="Disordered" evidence="9">
    <location>
        <begin position="225"/>
        <end position="275"/>
    </location>
</feature>
<proteinExistence type="predicted"/>
<feature type="compositionally biased region" description="Low complexity" evidence="9">
    <location>
        <begin position="245"/>
        <end position="262"/>
    </location>
</feature>
<dbReference type="GO" id="GO:0001530">
    <property type="term" value="F:lipopolysaccharide binding"/>
    <property type="evidence" value="ECO:0007669"/>
    <property type="project" value="TreeGrafter"/>
</dbReference>
<feature type="compositionally biased region" description="Basic and acidic residues" evidence="9">
    <location>
        <begin position="225"/>
        <end position="243"/>
    </location>
</feature>
<feature type="compositionally biased region" description="Acidic residues" evidence="9">
    <location>
        <begin position="180"/>
        <end position="195"/>
    </location>
</feature>
<dbReference type="PANTHER" id="PTHR12999:SF17">
    <property type="entry name" value="ZINC FINGER RAN-BINDING DOMAIN-CONTAINING PROTEIN 2"/>
    <property type="match status" value="1"/>
</dbReference>
<evidence type="ECO:0000256" key="9">
    <source>
        <dbReference type="SAM" id="MobiDB-lite"/>
    </source>
</evidence>
<dbReference type="AlphaFoldDB" id="A0A915P6X6"/>
<evidence type="ECO:0000256" key="1">
    <source>
        <dbReference type="ARBA" id="ARBA00004123"/>
    </source>
</evidence>
<dbReference type="Proteomes" id="UP000887560">
    <property type="component" value="Unplaced"/>
</dbReference>
<comment type="subcellular location">
    <subcellularLocation>
        <location evidence="1">Nucleus</location>
    </subcellularLocation>
</comment>
<reference evidence="12" key="1">
    <citation type="submission" date="2022-11" db="UniProtKB">
        <authorList>
            <consortium name="WormBaseParasite"/>
        </authorList>
    </citation>
    <scope>IDENTIFICATION</scope>
</reference>
<evidence type="ECO:0000256" key="8">
    <source>
        <dbReference type="PROSITE-ProRule" id="PRU00322"/>
    </source>
</evidence>
<accession>A0A915P6X6</accession>
<feature type="compositionally biased region" description="Basic and acidic residues" evidence="9">
    <location>
        <begin position="164"/>
        <end position="179"/>
    </location>
</feature>
<feature type="domain" description="RanBP2-type" evidence="10">
    <location>
        <begin position="67"/>
        <end position="96"/>
    </location>
</feature>
<name>A0A915P6X6_9BILA</name>
<keyword evidence="6" id="KW-0694">RNA-binding</keyword>
<keyword evidence="5" id="KW-0862">Zinc</keyword>
<dbReference type="PROSITE" id="PS50199">
    <property type="entry name" value="ZF_RANBP2_2"/>
    <property type="match status" value="2"/>
</dbReference>
<evidence type="ECO:0000259" key="10">
    <source>
        <dbReference type="PROSITE" id="PS50199"/>
    </source>
</evidence>
<evidence type="ECO:0000256" key="6">
    <source>
        <dbReference type="ARBA" id="ARBA00022884"/>
    </source>
</evidence>
<dbReference type="GO" id="GO:0005634">
    <property type="term" value="C:nucleus"/>
    <property type="evidence" value="ECO:0007669"/>
    <property type="project" value="UniProtKB-SubCell"/>
</dbReference>
<evidence type="ECO:0000313" key="11">
    <source>
        <dbReference type="Proteomes" id="UP000887560"/>
    </source>
</evidence>